<feature type="transmembrane region" description="Helical" evidence="1">
    <location>
        <begin position="49"/>
        <end position="68"/>
    </location>
</feature>
<organism evidence="2 3">
    <name type="scientific">Ruminococcus bromii</name>
    <dbReference type="NCBI Taxonomy" id="40518"/>
    <lineage>
        <taxon>Bacteria</taxon>
        <taxon>Bacillati</taxon>
        <taxon>Bacillota</taxon>
        <taxon>Clostridia</taxon>
        <taxon>Eubacteriales</taxon>
        <taxon>Oscillospiraceae</taxon>
        <taxon>Ruminococcus</taxon>
    </lineage>
</organism>
<evidence type="ECO:0000313" key="3">
    <source>
        <dbReference type="Proteomes" id="UP000233425"/>
    </source>
</evidence>
<sequence>MKNKTTLVQGIIICAQGILFDVFSLYAAVPLLCNLWFGDLYSEEKTITMFSLAIWIGVSIGAAIAVNIGKKKIFEYFTEPSETINQSTSNNCCTPGSSIFRESNAAVATPSKGEWKCPTCGKINSNYVGTCGCGQLKE</sequence>
<dbReference type="RefSeq" id="WP_101029359.1">
    <property type="nucleotide sequence ID" value="NZ_CABMMZ010000067.1"/>
</dbReference>
<evidence type="ECO:0000313" key="2">
    <source>
        <dbReference type="EMBL" id="PKD27901.1"/>
    </source>
</evidence>
<proteinExistence type="predicted"/>
<gene>
    <name evidence="2" type="ORF">RBATCC27255_01388</name>
</gene>
<dbReference type="Proteomes" id="UP000233425">
    <property type="component" value="Unassembled WGS sequence"/>
</dbReference>
<keyword evidence="1" id="KW-1133">Transmembrane helix</keyword>
<name>A0A2N0ULP7_9FIRM</name>
<evidence type="ECO:0000256" key="1">
    <source>
        <dbReference type="SAM" id="Phobius"/>
    </source>
</evidence>
<accession>A0A2N0ULP7</accession>
<dbReference type="EMBL" id="NNSR01000067">
    <property type="protein sequence ID" value="PKD27901.1"/>
    <property type="molecule type" value="Genomic_DNA"/>
</dbReference>
<dbReference type="AlphaFoldDB" id="A0A2N0ULP7"/>
<keyword evidence="1" id="KW-0472">Membrane</keyword>
<comment type="caution">
    <text evidence="2">The sequence shown here is derived from an EMBL/GenBank/DDBJ whole genome shotgun (WGS) entry which is preliminary data.</text>
</comment>
<feature type="transmembrane region" description="Helical" evidence="1">
    <location>
        <begin position="7"/>
        <end position="29"/>
    </location>
</feature>
<protein>
    <recommendedName>
        <fullName evidence="4">RanBP2-type domain-containing protein</fullName>
    </recommendedName>
</protein>
<evidence type="ECO:0008006" key="4">
    <source>
        <dbReference type="Google" id="ProtNLM"/>
    </source>
</evidence>
<keyword evidence="1" id="KW-0812">Transmembrane</keyword>
<reference evidence="2" key="1">
    <citation type="journal article" date="2018" name="Environ. Microbiol.">
        <title>Sporulation capability and amylosome conservation among diverse human colonic and rumen isolates of the keystone starch-degrader Ruminococcus bromii.</title>
        <authorList>
            <person name="Mukhopadhya I."/>
            <person name="Morais S."/>
            <person name="Laverde-Gomez J."/>
            <person name="Sheridan P.O."/>
            <person name="Walker A.W."/>
            <person name="Kelly W."/>
            <person name="Klieve A.V."/>
            <person name="Ouwerkerk D."/>
            <person name="Duncan S.H."/>
            <person name="Louis P."/>
            <person name="Koropatkin N."/>
            <person name="Cockburn D."/>
            <person name="Kibler R."/>
            <person name="Cooper P.J."/>
            <person name="Sandoval C."/>
            <person name="Crost E."/>
            <person name="Juge N."/>
            <person name="Bayer E.A."/>
            <person name="Flint H.J."/>
        </authorList>
    </citation>
    <scope>NUCLEOTIDE SEQUENCE [LARGE SCALE GENOMIC DNA]</scope>
    <source>
        <strain evidence="2">ATCC 27255</strain>
    </source>
</reference>
<keyword evidence="3" id="KW-1185">Reference proteome</keyword>